<dbReference type="SMART" id="SM00347">
    <property type="entry name" value="HTH_MARR"/>
    <property type="match status" value="1"/>
</dbReference>
<dbReference type="CDD" id="cd00090">
    <property type="entry name" value="HTH_ARSR"/>
    <property type="match status" value="1"/>
</dbReference>
<evidence type="ECO:0000259" key="4">
    <source>
        <dbReference type="PROSITE" id="PS50995"/>
    </source>
</evidence>
<dbReference type="InterPro" id="IPR022689">
    <property type="entry name" value="Iron_dep_repressor"/>
</dbReference>
<evidence type="ECO:0000256" key="1">
    <source>
        <dbReference type="ARBA" id="ARBA00023015"/>
    </source>
</evidence>
<keyword evidence="6" id="KW-1185">Reference proteome</keyword>
<accession>A0ABT2TT07</accession>
<dbReference type="EMBL" id="JAOQJL010000005">
    <property type="protein sequence ID" value="MCU6764534.1"/>
    <property type="molecule type" value="Genomic_DNA"/>
</dbReference>
<evidence type="ECO:0000313" key="6">
    <source>
        <dbReference type="Proteomes" id="UP001652409"/>
    </source>
</evidence>
<name>A0ABT2TT07_9FIRM</name>
<organism evidence="5 6">
    <name type="scientific">Blautia ammoniilytica</name>
    <dbReference type="NCBI Taxonomy" id="2981782"/>
    <lineage>
        <taxon>Bacteria</taxon>
        <taxon>Bacillati</taxon>
        <taxon>Bacillota</taxon>
        <taxon>Clostridia</taxon>
        <taxon>Lachnospirales</taxon>
        <taxon>Lachnospiraceae</taxon>
        <taxon>Blautia</taxon>
    </lineage>
</organism>
<protein>
    <submittedName>
        <fullName evidence="5">MarR family transcriptional regulator</fullName>
    </submittedName>
</protein>
<dbReference type="InterPro" id="IPR036390">
    <property type="entry name" value="WH_DNA-bd_sf"/>
</dbReference>
<dbReference type="SMART" id="SM00529">
    <property type="entry name" value="HTH_DTXR"/>
    <property type="match status" value="1"/>
</dbReference>
<comment type="caution">
    <text evidence="5">The sequence shown here is derived from an EMBL/GenBank/DDBJ whole genome shotgun (WGS) entry which is preliminary data.</text>
</comment>
<dbReference type="PRINTS" id="PR00598">
    <property type="entry name" value="HTHMARR"/>
</dbReference>
<dbReference type="InterPro" id="IPR000835">
    <property type="entry name" value="HTH_MarR-typ"/>
</dbReference>
<dbReference type="SUPFAM" id="SSF46785">
    <property type="entry name" value="Winged helix' DNA-binding domain"/>
    <property type="match status" value="1"/>
</dbReference>
<evidence type="ECO:0000256" key="3">
    <source>
        <dbReference type="ARBA" id="ARBA00023163"/>
    </source>
</evidence>
<dbReference type="Gene3D" id="1.10.10.10">
    <property type="entry name" value="Winged helix-like DNA-binding domain superfamily/Winged helix DNA-binding domain"/>
    <property type="match status" value="1"/>
</dbReference>
<keyword evidence="1" id="KW-0805">Transcription regulation</keyword>
<keyword evidence="3" id="KW-0804">Transcription</keyword>
<sequence>MLEGEEKQDRQKSMQALFLEINRRYMGKCFSKMKELEIHPSQIPILAILGKNEEYSQKEIAQILGVKPPTVTVSIQRLEKMGMVCRKQDEHDKRITRIRLTDKGNEVIQKGLATMHETEKYLFRNFSETELCLMRRFFNQLLENINTMPGIVEEGCPLSEKHVVVK</sequence>
<proteinExistence type="predicted"/>
<dbReference type="Proteomes" id="UP001652409">
    <property type="component" value="Unassembled WGS sequence"/>
</dbReference>
<dbReference type="InterPro" id="IPR036388">
    <property type="entry name" value="WH-like_DNA-bd_sf"/>
</dbReference>
<feature type="domain" description="HTH marR-type" evidence="4">
    <location>
        <begin position="1"/>
        <end position="143"/>
    </location>
</feature>
<dbReference type="PROSITE" id="PS50995">
    <property type="entry name" value="HTH_MARR_2"/>
    <property type="match status" value="1"/>
</dbReference>
<dbReference type="PANTHER" id="PTHR42756:SF1">
    <property type="entry name" value="TRANSCRIPTIONAL REPRESSOR OF EMRAB OPERON"/>
    <property type="match status" value="1"/>
</dbReference>
<dbReference type="PANTHER" id="PTHR42756">
    <property type="entry name" value="TRANSCRIPTIONAL REGULATOR, MARR"/>
    <property type="match status" value="1"/>
</dbReference>
<dbReference type="Pfam" id="PF01047">
    <property type="entry name" value="MarR"/>
    <property type="match status" value="1"/>
</dbReference>
<evidence type="ECO:0000313" key="5">
    <source>
        <dbReference type="EMBL" id="MCU6764534.1"/>
    </source>
</evidence>
<dbReference type="RefSeq" id="WP_158420727.1">
    <property type="nucleotide sequence ID" value="NZ_JAOQJL010000005.1"/>
</dbReference>
<evidence type="ECO:0000256" key="2">
    <source>
        <dbReference type="ARBA" id="ARBA00023125"/>
    </source>
</evidence>
<keyword evidence="2" id="KW-0238">DNA-binding</keyword>
<gene>
    <name evidence="5" type="ORF">OCV61_03805</name>
</gene>
<reference evidence="5 6" key="1">
    <citation type="journal article" date="2021" name="ISME Commun">
        <title>Automated analysis of genomic sequences facilitates high-throughput and comprehensive description of bacteria.</title>
        <authorList>
            <person name="Hitch T.C.A."/>
        </authorList>
    </citation>
    <scope>NUCLEOTIDE SEQUENCE [LARGE SCALE GENOMIC DNA]</scope>
    <source>
        <strain evidence="5 6">Sanger_23</strain>
    </source>
</reference>
<dbReference type="InterPro" id="IPR011991">
    <property type="entry name" value="ArsR-like_HTH"/>
</dbReference>